<comment type="catalytic activity">
    <reaction evidence="7 8">
        <text>uroporphyrinogen III + 4 H(+) = coproporphyrinogen III + 4 CO2</text>
        <dbReference type="Rhea" id="RHEA:19865"/>
        <dbReference type="ChEBI" id="CHEBI:15378"/>
        <dbReference type="ChEBI" id="CHEBI:16526"/>
        <dbReference type="ChEBI" id="CHEBI:57308"/>
        <dbReference type="ChEBI" id="CHEBI:57309"/>
        <dbReference type="EC" id="4.1.1.37"/>
    </reaction>
</comment>
<reference key="1">
    <citation type="submission" date="2017-08" db="EMBL/GenBank/DDBJ databases">
        <title>A dynamic microbial community with high functional redundancy inhabits the cold, oxic subseafloor aquifer.</title>
        <authorList>
            <person name="Tully B.J."/>
            <person name="Wheat C.G."/>
            <person name="Glazer B.T."/>
            <person name="Huber J.A."/>
        </authorList>
    </citation>
    <scope>NUCLEOTIDE SEQUENCE [LARGE SCALE GENOMIC DNA]</scope>
</reference>
<feature type="site" description="Transition state stabilizer" evidence="7">
    <location>
        <position position="70"/>
    </location>
</feature>
<name>A0A2A4YSB8_9PROT</name>
<dbReference type="AlphaFoldDB" id="A0A2A4YSB8"/>
<comment type="caution">
    <text evidence="7">Lacks conserved residue(s) required for the propagation of feature annotation.</text>
</comment>
<comment type="caution">
    <text evidence="11">The sequence shown here is derived from an EMBL/GenBank/DDBJ whole genome shotgun (WGS) entry which is preliminary data.</text>
</comment>
<dbReference type="UniPathway" id="UPA00251">
    <property type="reaction ID" value="UER00321"/>
</dbReference>
<gene>
    <name evidence="7" type="primary">hemE</name>
    <name evidence="11" type="ORF">COB13_15180</name>
</gene>
<evidence type="ECO:0000256" key="6">
    <source>
        <dbReference type="ARBA" id="ARBA00023244"/>
    </source>
</evidence>
<feature type="binding site" evidence="7">
    <location>
        <position position="322"/>
    </location>
    <ligand>
        <name>substrate</name>
    </ligand>
</feature>
<feature type="binding site" evidence="7">
    <location>
        <position position="70"/>
    </location>
    <ligand>
        <name>substrate</name>
    </ligand>
</feature>
<keyword evidence="4 7" id="KW-0210">Decarboxylase</keyword>
<protein>
    <recommendedName>
        <fullName evidence="3 7">Uroporphyrinogen decarboxylase</fullName>
        <shortName evidence="7">UPD</shortName>
        <shortName evidence="7">URO-D</shortName>
        <ecNumber evidence="3 7">4.1.1.37</ecNumber>
    </recommendedName>
</protein>
<evidence type="ECO:0000256" key="9">
    <source>
        <dbReference type="RuleBase" id="RU004169"/>
    </source>
</evidence>
<reference evidence="11" key="2">
    <citation type="journal article" date="2018" name="ISME J.">
        <title>A dynamic microbial community with high functional redundancy inhabits the cold, oxic subseafloor aquifer.</title>
        <authorList>
            <person name="Tully B.J."/>
            <person name="Wheat C.G."/>
            <person name="Glazer B.T."/>
            <person name="Huber J.A."/>
        </authorList>
    </citation>
    <scope>NUCLEOTIDE SEQUENCE</scope>
    <source>
        <strain evidence="11">NORP83</strain>
    </source>
</reference>
<comment type="subcellular location">
    <subcellularLocation>
        <location evidence="7">Cytoplasm</location>
    </subcellularLocation>
</comment>
<evidence type="ECO:0000256" key="4">
    <source>
        <dbReference type="ARBA" id="ARBA00022793"/>
    </source>
</evidence>
<evidence type="ECO:0000259" key="10">
    <source>
        <dbReference type="PROSITE" id="PS00906"/>
    </source>
</evidence>
<sequence length="343" mass="38431">MILNTFSSHPPSIPPIWFMRQAGRYLPEYLKVREHAGSFLDLCYNPEFATIVTMQPIDKFDFDAAILFSDILVVPHALGMQVSFVKGEGPKLVPLTNQADIDALNLDNFHQKIDKVYQAVASIRKALPKDKDLIGFCGAPWTLLTYMLGGVGSVDQKIGRLFSYNHPQLMKQLLSLLSDVLADYLFMQAKAGAQVLKIFDSWAGNLADDEFDQLVVEPTHNLVKKLKAKLKAAGLDHVKILAFPRGAGEKYPYYAKNVDIDGLAFDTSVDLEWIRDHIDANITLQGNLDPLLLVAGGERLDRRTNHICDVMQGRRFIFNLGHGIIPETPQAHVHQVIKTIRSR</sequence>
<evidence type="ECO:0000256" key="3">
    <source>
        <dbReference type="ARBA" id="ARBA00012288"/>
    </source>
</evidence>
<evidence type="ECO:0000256" key="8">
    <source>
        <dbReference type="RuleBase" id="RU000554"/>
    </source>
</evidence>
<dbReference type="EC" id="4.1.1.37" evidence="3 7"/>
<dbReference type="EMBL" id="NVUS01000027">
    <property type="protein sequence ID" value="PCI97738.1"/>
    <property type="molecule type" value="Genomic_DNA"/>
</dbReference>
<dbReference type="Gene3D" id="3.20.20.210">
    <property type="match status" value="1"/>
</dbReference>
<evidence type="ECO:0000256" key="5">
    <source>
        <dbReference type="ARBA" id="ARBA00023239"/>
    </source>
</evidence>
<evidence type="ECO:0000256" key="7">
    <source>
        <dbReference type="HAMAP-Rule" id="MF_00218"/>
    </source>
</evidence>
<feature type="binding site" evidence="7">
    <location>
        <position position="201"/>
    </location>
    <ligand>
        <name>substrate</name>
    </ligand>
</feature>
<organism evidence="11">
    <name type="scientific">OCS116 cluster bacterium</name>
    <dbReference type="NCBI Taxonomy" id="2030921"/>
    <lineage>
        <taxon>Bacteria</taxon>
        <taxon>Pseudomonadati</taxon>
        <taxon>Pseudomonadota</taxon>
        <taxon>Alphaproteobacteria</taxon>
        <taxon>OCS116 cluster</taxon>
    </lineage>
</organism>
<dbReference type="GO" id="GO:0006782">
    <property type="term" value="P:protoporphyrinogen IX biosynthetic process"/>
    <property type="evidence" value="ECO:0007669"/>
    <property type="project" value="UniProtKB-UniRule"/>
</dbReference>
<dbReference type="InterPro" id="IPR038071">
    <property type="entry name" value="UROD/MetE-like_sf"/>
</dbReference>
<keyword evidence="6 7" id="KW-0627">Porphyrin biosynthesis</keyword>
<comment type="similarity">
    <text evidence="2 7 9">Belongs to the uroporphyrinogen decarboxylase family.</text>
</comment>
<proteinExistence type="inferred from homology"/>
<accession>A0A2A4YSB8</accession>
<comment type="function">
    <text evidence="7">Catalyzes the decarboxylation of four acetate groups of uroporphyrinogen-III to yield coproporphyrinogen-III.</text>
</comment>
<comment type="subunit">
    <text evidence="7">Homodimer.</text>
</comment>
<dbReference type="PANTHER" id="PTHR21091:SF169">
    <property type="entry name" value="UROPORPHYRINOGEN DECARBOXYLASE"/>
    <property type="match status" value="1"/>
</dbReference>
<evidence type="ECO:0000313" key="11">
    <source>
        <dbReference type="EMBL" id="PCI97738.1"/>
    </source>
</evidence>
<dbReference type="Pfam" id="PF01208">
    <property type="entry name" value="URO-D"/>
    <property type="match status" value="1"/>
</dbReference>
<comment type="pathway">
    <text evidence="1 7 8">Porphyrin-containing compound metabolism; protoporphyrin-IX biosynthesis; coproporphyrinogen-III from 5-aminolevulinate: step 4/4.</text>
</comment>
<dbReference type="GO" id="GO:0004853">
    <property type="term" value="F:uroporphyrinogen decarboxylase activity"/>
    <property type="evidence" value="ECO:0007669"/>
    <property type="project" value="UniProtKB-UniRule"/>
</dbReference>
<feature type="unsure residue" description="D or N" evidence="11">
    <location>
        <position position="107"/>
    </location>
</feature>
<dbReference type="CDD" id="cd00717">
    <property type="entry name" value="URO-D"/>
    <property type="match status" value="1"/>
</dbReference>
<dbReference type="NCBIfam" id="TIGR01464">
    <property type="entry name" value="hemE"/>
    <property type="match status" value="1"/>
</dbReference>
<feature type="domain" description="Uroporphyrinogen decarboxylase (URO-D)" evidence="10">
    <location>
        <begin position="15"/>
        <end position="24"/>
    </location>
</feature>
<dbReference type="PANTHER" id="PTHR21091">
    <property type="entry name" value="METHYLTETRAHYDROFOLATE:HOMOCYSTEINE METHYLTRANSFERASE RELATED"/>
    <property type="match status" value="1"/>
</dbReference>
<dbReference type="InterPro" id="IPR000257">
    <property type="entry name" value="Uroporphyrinogen_deCOase"/>
</dbReference>
<dbReference type="HAMAP" id="MF_00218">
    <property type="entry name" value="URO_D"/>
    <property type="match status" value="1"/>
</dbReference>
<dbReference type="PROSITE" id="PS00906">
    <property type="entry name" value="UROD_1"/>
    <property type="match status" value="1"/>
</dbReference>
<dbReference type="GO" id="GO:0005829">
    <property type="term" value="C:cytosol"/>
    <property type="evidence" value="ECO:0007669"/>
    <property type="project" value="TreeGrafter"/>
</dbReference>
<evidence type="ECO:0000256" key="2">
    <source>
        <dbReference type="ARBA" id="ARBA00009935"/>
    </source>
</evidence>
<dbReference type="InterPro" id="IPR006361">
    <property type="entry name" value="Uroporphyrinogen_deCO2ase_HemE"/>
</dbReference>
<keyword evidence="5 7" id="KW-0456">Lyase</keyword>
<feature type="binding site" evidence="7">
    <location>
        <position position="146"/>
    </location>
    <ligand>
        <name>substrate</name>
    </ligand>
</feature>
<dbReference type="SUPFAM" id="SSF51726">
    <property type="entry name" value="UROD/MetE-like"/>
    <property type="match status" value="1"/>
</dbReference>
<keyword evidence="7" id="KW-0963">Cytoplasm</keyword>
<feature type="binding site" evidence="7">
    <location>
        <begin position="20"/>
        <end position="24"/>
    </location>
    <ligand>
        <name>substrate</name>
    </ligand>
</feature>
<evidence type="ECO:0000256" key="1">
    <source>
        <dbReference type="ARBA" id="ARBA00004804"/>
    </source>
</evidence>